<dbReference type="Pfam" id="PF00071">
    <property type="entry name" value="Ras"/>
    <property type="match status" value="1"/>
</dbReference>
<dbReference type="EMBL" id="AUWU02000007">
    <property type="protein sequence ID" value="KAH0571024.1"/>
    <property type="molecule type" value="Genomic_DNA"/>
</dbReference>
<dbReference type="NCBIfam" id="TIGR00231">
    <property type="entry name" value="small_GTP"/>
    <property type="match status" value="1"/>
</dbReference>
<dbReference type="GO" id="GO:0003924">
    <property type="term" value="F:GTPase activity"/>
    <property type="evidence" value="ECO:0007669"/>
    <property type="project" value="InterPro"/>
</dbReference>
<dbReference type="SUPFAM" id="SSF52540">
    <property type="entry name" value="P-loop containing nucleoside triphosphate hydrolases"/>
    <property type="match status" value="1"/>
</dbReference>
<dbReference type="InterPro" id="IPR001806">
    <property type="entry name" value="Small_GTPase"/>
</dbReference>
<name>V6LI43_9EUKA</name>
<dbReference type="SMART" id="SM00174">
    <property type="entry name" value="RHO"/>
    <property type="match status" value="1"/>
</dbReference>
<dbReference type="AlphaFoldDB" id="V6LI43"/>
<dbReference type="Gene3D" id="3.40.50.300">
    <property type="entry name" value="P-loop containing nucleotide triphosphate hydrolases"/>
    <property type="match status" value="1"/>
</dbReference>
<dbReference type="PROSITE" id="PS51419">
    <property type="entry name" value="RAB"/>
    <property type="match status" value="1"/>
</dbReference>
<dbReference type="PROSITE" id="PS51421">
    <property type="entry name" value="RAS"/>
    <property type="match status" value="1"/>
</dbReference>
<protein>
    <submittedName>
        <fullName evidence="3">RabB</fullName>
    </submittedName>
</protein>
<gene>
    <name evidence="3" type="ORF">SS50377_17061</name>
    <name evidence="4" type="ORF">SS50377_27318</name>
</gene>
<evidence type="ECO:0000313" key="3">
    <source>
        <dbReference type="EMBL" id="EST43381.1"/>
    </source>
</evidence>
<evidence type="ECO:0000313" key="4">
    <source>
        <dbReference type="EMBL" id="KAH0571024.1"/>
    </source>
</evidence>
<organism evidence="3">
    <name type="scientific">Spironucleus salmonicida</name>
    <dbReference type="NCBI Taxonomy" id="348837"/>
    <lineage>
        <taxon>Eukaryota</taxon>
        <taxon>Metamonada</taxon>
        <taxon>Diplomonadida</taxon>
        <taxon>Hexamitidae</taxon>
        <taxon>Hexamitinae</taxon>
        <taxon>Spironucleus</taxon>
    </lineage>
</organism>
<dbReference type="Proteomes" id="UP000018208">
    <property type="component" value="Unassembled WGS sequence"/>
</dbReference>
<dbReference type="SMART" id="SM00175">
    <property type="entry name" value="RAB"/>
    <property type="match status" value="1"/>
</dbReference>
<sequence length="176" mass="19460">MPPKQPPPRSVRLKVLVAGPHKAGKSCLIKNFCEGRFVKRYLPTIGIDYGVREVKIQDTAVKINFFDASGLPEFAEIRSEFYGDVQALVFVYDVSDKTAFAQLSDLIAEVSDPAKACCFLVGTKTDLGQKVGEAEERVVLNRLGCRLFKLSAQTGEGVQSFFDTCFAETFAKFYGQ</sequence>
<evidence type="ECO:0000256" key="2">
    <source>
        <dbReference type="ARBA" id="ARBA00023134"/>
    </source>
</evidence>
<reference evidence="3 4" key="1">
    <citation type="journal article" date="2014" name="PLoS Genet.">
        <title>The Genome of Spironucleus salmonicida Highlights a Fish Pathogen Adapted to Fluctuating Environments.</title>
        <authorList>
            <person name="Xu F."/>
            <person name="Jerlstrom-Hultqvist J."/>
            <person name="Einarsson E."/>
            <person name="Astvaldsson A."/>
            <person name="Svard S.G."/>
            <person name="Andersson J.O."/>
        </authorList>
    </citation>
    <scope>NUCLEOTIDE SEQUENCE</scope>
    <source>
        <strain evidence="4">ATCC 50377</strain>
    </source>
</reference>
<keyword evidence="1" id="KW-0547">Nucleotide-binding</keyword>
<dbReference type="InterPro" id="IPR005225">
    <property type="entry name" value="Small_GTP-bd"/>
</dbReference>
<accession>V6LI43</accession>
<dbReference type="InterPro" id="IPR027417">
    <property type="entry name" value="P-loop_NTPase"/>
</dbReference>
<dbReference type="PRINTS" id="PR00449">
    <property type="entry name" value="RASTRNSFRMNG"/>
</dbReference>
<dbReference type="InterPro" id="IPR050227">
    <property type="entry name" value="Rab"/>
</dbReference>
<dbReference type="GO" id="GO:0005525">
    <property type="term" value="F:GTP binding"/>
    <property type="evidence" value="ECO:0007669"/>
    <property type="project" value="UniProtKB-KW"/>
</dbReference>
<keyword evidence="5" id="KW-1185">Reference proteome</keyword>
<proteinExistence type="predicted"/>
<dbReference type="EMBL" id="KI546139">
    <property type="protein sequence ID" value="EST43381.1"/>
    <property type="molecule type" value="Genomic_DNA"/>
</dbReference>
<dbReference type="FunFam" id="3.40.50.300:FF:001447">
    <property type="entry name" value="Ras-related protein Rab-1B"/>
    <property type="match status" value="1"/>
</dbReference>
<keyword evidence="2" id="KW-0342">GTP-binding</keyword>
<evidence type="ECO:0000256" key="1">
    <source>
        <dbReference type="ARBA" id="ARBA00022741"/>
    </source>
</evidence>
<dbReference type="OrthoDB" id="9989112at2759"/>
<evidence type="ECO:0000313" key="5">
    <source>
        <dbReference type="Proteomes" id="UP000018208"/>
    </source>
</evidence>
<dbReference type="VEuPathDB" id="GiardiaDB:SS50377_27318"/>
<dbReference type="PANTHER" id="PTHR47977">
    <property type="entry name" value="RAS-RELATED PROTEIN RAB"/>
    <property type="match status" value="1"/>
</dbReference>
<reference evidence="4" key="2">
    <citation type="submission" date="2020-12" db="EMBL/GenBank/DDBJ databases">
        <title>New Spironucleus salmonicida genome in near-complete chromosomes.</title>
        <authorList>
            <person name="Xu F."/>
            <person name="Kurt Z."/>
            <person name="Jimenez-Gonzalez A."/>
            <person name="Astvaldsson A."/>
            <person name="Andersson J.O."/>
            <person name="Svard S.G."/>
        </authorList>
    </citation>
    <scope>NUCLEOTIDE SEQUENCE</scope>
    <source>
        <strain evidence="4">ATCC 50377</strain>
    </source>
</reference>
<dbReference type="SMART" id="SM00173">
    <property type="entry name" value="RAS"/>
    <property type="match status" value="1"/>
</dbReference>